<proteinExistence type="predicted"/>
<evidence type="ECO:0000313" key="1">
    <source>
        <dbReference type="EMBL" id="XBP70903.1"/>
    </source>
</evidence>
<sequence length="110" mass="12055">MADIHLEREHALGLQEARRIAVQWAEQVEVEFGMECTYEKGHAGDLVSFSRSGVHGTLAVTKNNFEIDARLGFLAGAFKDRIEAEIVKHLDALITARPAARKAAAPNKTA</sequence>
<dbReference type="AlphaFoldDB" id="A0AAU7LVB3"/>
<gene>
    <name evidence="1" type="ORF">ABLV49_03575</name>
</gene>
<dbReference type="EMBL" id="CP157675">
    <property type="protein sequence ID" value="XBP70903.1"/>
    <property type="molecule type" value="Genomic_DNA"/>
</dbReference>
<organism evidence="1">
    <name type="scientific">Polaromonas hydrogenivorans</name>
    <dbReference type="NCBI Taxonomy" id="335476"/>
    <lineage>
        <taxon>Bacteria</taxon>
        <taxon>Pseudomonadati</taxon>
        <taxon>Pseudomonadota</taxon>
        <taxon>Betaproteobacteria</taxon>
        <taxon>Burkholderiales</taxon>
        <taxon>Comamonadaceae</taxon>
        <taxon>Polaromonas</taxon>
    </lineage>
</organism>
<name>A0AAU7LVB3_9BURK</name>
<dbReference type="RefSeq" id="WP_011802871.1">
    <property type="nucleotide sequence ID" value="NZ_CBCSCU010000019.1"/>
</dbReference>
<dbReference type="InterPro" id="IPR013433">
    <property type="entry name" value="PHA_gran_rgn"/>
</dbReference>
<protein>
    <submittedName>
        <fullName evidence="1">Polyhydroxyalkanoic acid system family protein</fullName>
    </submittedName>
</protein>
<accession>A0AAU7LVB3</accession>
<dbReference type="NCBIfam" id="TIGR02610">
    <property type="entry name" value="PHA_gran_rgn"/>
    <property type="match status" value="1"/>
</dbReference>
<reference evidence="1" key="1">
    <citation type="submission" date="2024-05" db="EMBL/GenBank/DDBJ databases">
        <authorList>
            <person name="Bunk B."/>
            <person name="Swiderski J."/>
            <person name="Sproer C."/>
            <person name="Thiel V."/>
        </authorList>
    </citation>
    <scope>NUCLEOTIDE SEQUENCE</scope>
    <source>
        <strain evidence="1">DSM 17735</strain>
    </source>
</reference>
<dbReference type="Pfam" id="PF09650">
    <property type="entry name" value="PHA_gran_rgn"/>
    <property type="match status" value="1"/>
</dbReference>